<name>A0A6M0P619_9BACI</name>
<dbReference type="InterPro" id="IPR036388">
    <property type="entry name" value="WH-like_DNA-bd_sf"/>
</dbReference>
<dbReference type="InterPro" id="IPR050950">
    <property type="entry name" value="HTH-type_LysR_regulators"/>
</dbReference>
<keyword evidence="7" id="KW-1185">Reference proteome</keyword>
<dbReference type="GO" id="GO:0005829">
    <property type="term" value="C:cytosol"/>
    <property type="evidence" value="ECO:0007669"/>
    <property type="project" value="TreeGrafter"/>
</dbReference>
<dbReference type="EMBL" id="JAAIWK010000013">
    <property type="protein sequence ID" value="NEY20172.1"/>
    <property type="molecule type" value="Genomic_DNA"/>
</dbReference>
<protein>
    <submittedName>
        <fullName evidence="6">LysR family transcriptional regulator</fullName>
    </submittedName>
</protein>
<dbReference type="InterPro" id="IPR000847">
    <property type="entry name" value="LysR_HTH_N"/>
</dbReference>
<comment type="caution">
    <text evidence="6">The sequence shown here is derived from an EMBL/GenBank/DDBJ whole genome shotgun (WGS) entry which is preliminary data.</text>
</comment>
<dbReference type="RefSeq" id="WP_025728045.1">
    <property type="nucleotide sequence ID" value="NZ_JAAIWK010000013.1"/>
</dbReference>
<dbReference type="Pfam" id="PF03466">
    <property type="entry name" value="LysR_substrate"/>
    <property type="match status" value="1"/>
</dbReference>
<dbReference type="PROSITE" id="PS50931">
    <property type="entry name" value="HTH_LYSR"/>
    <property type="match status" value="1"/>
</dbReference>
<keyword evidence="2" id="KW-0805">Transcription regulation</keyword>
<evidence type="ECO:0000256" key="1">
    <source>
        <dbReference type="ARBA" id="ARBA00009437"/>
    </source>
</evidence>
<dbReference type="PRINTS" id="PR00039">
    <property type="entry name" value="HTHLYSR"/>
</dbReference>
<dbReference type="PANTHER" id="PTHR30419:SF8">
    <property type="entry name" value="NITROGEN ASSIMILATION TRANSCRIPTIONAL ACTIVATOR-RELATED"/>
    <property type="match status" value="1"/>
</dbReference>
<dbReference type="InterPro" id="IPR036390">
    <property type="entry name" value="WH_DNA-bd_sf"/>
</dbReference>
<dbReference type="Pfam" id="PF00126">
    <property type="entry name" value="HTH_1"/>
    <property type="match status" value="1"/>
</dbReference>
<evidence type="ECO:0000313" key="6">
    <source>
        <dbReference type="EMBL" id="NEY20172.1"/>
    </source>
</evidence>
<proteinExistence type="inferred from homology"/>
<dbReference type="Proteomes" id="UP000476934">
    <property type="component" value="Unassembled WGS sequence"/>
</dbReference>
<dbReference type="CDD" id="cd08438">
    <property type="entry name" value="PBP2_CidR"/>
    <property type="match status" value="1"/>
</dbReference>
<dbReference type="Gene3D" id="1.10.10.10">
    <property type="entry name" value="Winged helix-like DNA-binding domain superfamily/Winged helix DNA-binding domain"/>
    <property type="match status" value="1"/>
</dbReference>
<sequence>MDIRQLLYFIEVAKQKSFTKAANTLHISQPALSKMVKSLEEELEIELIDRRSKHIELTDAGEIVFSQSQKVVHAFNDLHALLQDMTTLKKGKIKFGLPPLIGTVFFPKIIKGFQTLYPNVKIQLIEHGAKRVKQLVKEGELDFGIIMLPEEDNDFNIIPFATEELMLFVHTSHRLAAKEEVSILDVKDEPFILFTEDFTLHDRIIQECQNAGFQPNVSYESSQWDFISEMVEQDLGVTFFPKSITKKANPNTVKAIPIKDPIIPWNLGIILKKEKYVSNAAKTFIEYITLS</sequence>
<dbReference type="GO" id="GO:0003677">
    <property type="term" value="F:DNA binding"/>
    <property type="evidence" value="ECO:0007669"/>
    <property type="project" value="UniProtKB-KW"/>
</dbReference>
<reference evidence="6 7" key="1">
    <citation type="submission" date="2020-02" db="EMBL/GenBank/DDBJ databases">
        <authorList>
            <person name="Feng H."/>
        </authorList>
    </citation>
    <scope>NUCLEOTIDE SEQUENCE [LARGE SCALE GENOMIC DNA]</scope>
    <source>
        <strain evidence="6 7">Gsoil 114</strain>
    </source>
</reference>
<evidence type="ECO:0000313" key="7">
    <source>
        <dbReference type="Proteomes" id="UP000476934"/>
    </source>
</evidence>
<evidence type="ECO:0000259" key="5">
    <source>
        <dbReference type="PROSITE" id="PS50931"/>
    </source>
</evidence>
<accession>A0A6M0P619</accession>
<dbReference type="Gene3D" id="3.40.190.290">
    <property type="match status" value="1"/>
</dbReference>
<evidence type="ECO:0000256" key="3">
    <source>
        <dbReference type="ARBA" id="ARBA00023125"/>
    </source>
</evidence>
<dbReference type="InterPro" id="IPR005119">
    <property type="entry name" value="LysR_subst-bd"/>
</dbReference>
<gene>
    <name evidence="6" type="ORF">G4D61_09390</name>
</gene>
<organism evidence="6 7">
    <name type="scientific">Heyndrickxia ginsengihumi</name>
    <dbReference type="NCBI Taxonomy" id="363870"/>
    <lineage>
        <taxon>Bacteria</taxon>
        <taxon>Bacillati</taxon>
        <taxon>Bacillota</taxon>
        <taxon>Bacilli</taxon>
        <taxon>Bacillales</taxon>
        <taxon>Bacillaceae</taxon>
        <taxon>Heyndrickxia</taxon>
    </lineage>
</organism>
<dbReference type="InterPro" id="IPR000835">
    <property type="entry name" value="HTH_MarR-typ"/>
</dbReference>
<dbReference type="FunFam" id="1.10.10.10:FF:000001">
    <property type="entry name" value="LysR family transcriptional regulator"/>
    <property type="match status" value="1"/>
</dbReference>
<keyword evidence="4" id="KW-0804">Transcription</keyword>
<keyword evidence="3" id="KW-0238">DNA-binding</keyword>
<feature type="domain" description="HTH lysR-type" evidence="5">
    <location>
        <begin position="1"/>
        <end position="58"/>
    </location>
</feature>
<dbReference type="SUPFAM" id="SSF46785">
    <property type="entry name" value="Winged helix' DNA-binding domain"/>
    <property type="match status" value="1"/>
</dbReference>
<evidence type="ECO:0000256" key="4">
    <source>
        <dbReference type="ARBA" id="ARBA00023163"/>
    </source>
</evidence>
<dbReference type="GO" id="GO:0003700">
    <property type="term" value="F:DNA-binding transcription factor activity"/>
    <property type="evidence" value="ECO:0007669"/>
    <property type="project" value="InterPro"/>
</dbReference>
<reference evidence="6 7" key="2">
    <citation type="submission" date="2020-03" db="EMBL/GenBank/DDBJ databases">
        <title>Bacillus aquiflavi sp. nov., isolated from yellow water of strong flavor Chinese baijiu in Yibin region of China.</title>
        <authorList>
            <person name="Xie J."/>
        </authorList>
    </citation>
    <scope>NUCLEOTIDE SEQUENCE [LARGE SCALE GENOMIC DNA]</scope>
    <source>
        <strain evidence="6 7">Gsoil 114</strain>
    </source>
</reference>
<dbReference type="AlphaFoldDB" id="A0A6M0P619"/>
<dbReference type="SMART" id="SM00347">
    <property type="entry name" value="HTH_MARR"/>
    <property type="match status" value="1"/>
</dbReference>
<dbReference type="PANTHER" id="PTHR30419">
    <property type="entry name" value="HTH-TYPE TRANSCRIPTIONAL REGULATOR YBHD"/>
    <property type="match status" value="1"/>
</dbReference>
<evidence type="ECO:0000256" key="2">
    <source>
        <dbReference type="ARBA" id="ARBA00023015"/>
    </source>
</evidence>
<comment type="similarity">
    <text evidence="1">Belongs to the LysR transcriptional regulatory family.</text>
</comment>
<dbReference type="SUPFAM" id="SSF53850">
    <property type="entry name" value="Periplasmic binding protein-like II"/>
    <property type="match status" value="1"/>
</dbReference>